<dbReference type="Gene3D" id="3.40.50.150">
    <property type="entry name" value="Vaccinia Virus protein VP39"/>
    <property type="match status" value="1"/>
</dbReference>
<dbReference type="PANTHER" id="PTHR12945:SF0">
    <property type="entry name" value="TRNA (ADENINE(58)-N(1))-METHYLTRANSFERASE NON-CATALYTIC SUBUNIT TRM6"/>
    <property type="match status" value="1"/>
</dbReference>
<comment type="similarity">
    <text evidence="2">Belongs to the TRM6/GCD10 family.</text>
</comment>
<dbReference type="GO" id="GO:0005634">
    <property type="term" value="C:nucleus"/>
    <property type="evidence" value="ECO:0007669"/>
    <property type="project" value="UniProtKB-SubCell"/>
</dbReference>
<evidence type="ECO:0000313" key="7">
    <source>
        <dbReference type="EMBL" id="CAD7285497.1"/>
    </source>
</evidence>
<evidence type="ECO:0000256" key="6">
    <source>
        <dbReference type="ARBA" id="ARBA00032319"/>
    </source>
</evidence>
<evidence type="ECO:0000256" key="2">
    <source>
        <dbReference type="ARBA" id="ARBA00008320"/>
    </source>
</evidence>
<dbReference type="Proteomes" id="UP000678499">
    <property type="component" value="Unassembled WGS sequence"/>
</dbReference>
<keyword evidence="8" id="KW-1185">Reference proteome</keyword>
<evidence type="ECO:0000256" key="1">
    <source>
        <dbReference type="ARBA" id="ARBA00004123"/>
    </source>
</evidence>
<evidence type="ECO:0000256" key="4">
    <source>
        <dbReference type="ARBA" id="ARBA00022694"/>
    </source>
</evidence>
<dbReference type="GO" id="GO:0031515">
    <property type="term" value="C:tRNA (m1A) methyltransferase complex"/>
    <property type="evidence" value="ECO:0007669"/>
    <property type="project" value="InterPro"/>
</dbReference>
<dbReference type="OrthoDB" id="10254665at2759"/>
<dbReference type="EMBL" id="CAJPEX010015702">
    <property type="protein sequence ID" value="CAG0925649.1"/>
    <property type="molecule type" value="Genomic_DNA"/>
</dbReference>
<comment type="subcellular location">
    <subcellularLocation>
        <location evidence="1">Nucleus</location>
    </subcellularLocation>
</comment>
<accession>A0A7R9GK50</accession>
<sequence length="125" mass="13899">MGREAVLAGNFDAFIIAMRDNPKELIKLFLPLLGLSKPFVVFSPFREPLAECHVMLKSMGCAVLVKLTENWLREYQVLPDRTHPLVTMSGNSGFLLSGIKVQTSSECCQVPDKPSQENDVEMTGE</sequence>
<name>A0A7R9GK50_9CRUS</name>
<organism evidence="7">
    <name type="scientific">Notodromas monacha</name>
    <dbReference type="NCBI Taxonomy" id="399045"/>
    <lineage>
        <taxon>Eukaryota</taxon>
        <taxon>Metazoa</taxon>
        <taxon>Ecdysozoa</taxon>
        <taxon>Arthropoda</taxon>
        <taxon>Crustacea</taxon>
        <taxon>Oligostraca</taxon>
        <taxon>Ostracoda</taxon>
        <taxon>Podocopa</taxon>
        <taxon>Podocopida</taxon>
        <taxon>Cypridocopina</taxon>
        <taxon>Cypridoidea</taxon>
        <taxon>Cyprididae</taxon>
        <taxon>Notodromas</taxon>
    </lineage>
</organism>
<evidence type="ECO:0000256" key="3">
    <source>
        <dbReference type="ARBA" id="ARBA00021704"/>
    </source>
</evidence>
<proteinExistence type="inferred from homology"/>
<gene>
    <name evidence="7" type="ORF">NMOB1V02_LOCUS13099</name>
</gene>
<dbReference type="AlphaFoldDB" id="A0A7R9GK50"/>
<keyword evidence="5" id="KW-0539">Nucleus</keyword>
<reference evidence="7" key="1">
    <citation type="submission" date="2020-11" db="EMBL/GenBank/DDBJ databases">
        <authorList>
            <person name="Tran Van P."/>
        </authorList>
    </citation>
    <scope>NUCLEOTIDE SEQUENCE</scope>
</reference>
<dbReference type="GO" id="GO:0030488">
    <property type="term" value="P:tRNA methylation"/>
    <property type="evidence" value="ECO:0007669"/>
    <property type="project" value="InterPro"/>
</dbReference>
<dbReference type="InterPro" id="IPR017423">
    <property type="entry name" value="TRM6"/>
</dbReference>
<evidence type="ECO:0000256" key="5">
    <source>
        <dbReference type="ARBA" id="ARBA00023242"/>
    </source>
</evidence>
<keyword evidence="4" id="KW-0819">tRNA processing</keyword>
<evidence type="ECO:0000313" key="8">
    <source>
        <dbReference type="Proteomes" id="UP000678499"/>
    </source>
</evidence>
<dbReference type="PANTHER" id="PTHR12945">
    <property type="entry name" value="TRANSLATION INITIATION FACTOR EIF3-RELATED"/>
    <property type="match status" value="1"/>
</dbReference>
<dbReference type="InterPro" id="IPR029063">
    <property type="entry name" value="SAM-dependent_MTases_sf"/>
</dbReference>
<dbReference type="EMBL" id="OA897739">
    <property type="protein sequence ID" value="CAD7285497.1"/>
    <property type="molecule type" value="Genomic_DNA"/>
</dbReference>
<protein>
    <recommendedName>
        <fullName evidence="3">tRNA (adenine(58)-N(1))-methyltransferase non-catalytic subunit TRM6</fullName>
    </recommendedName>
    <alternativeName>
        <fullName evidence="6">tRNA(m1A58)-methyltransferase subunit TRM6</fullName>
    </alternativeName>
</protein>